<keyword evidence="2" id="KW-1185">Reference proteome</keyword>
<protein>
    <submittedName>
        <fullName evidence="1">Uncharacterized protein</fullName>
    </submittedName>
</protein>
<gene>
    <name evidence="1" type="ORF">DPEC_G00341890</name>
</gene>
<organism evidence="1 2">
    <name type="scientific">Dallia pectoralis</name>
    <name type="common">Alaska blackfish</name>
    <dbReference type="NCBI Taxonomy" id="75939"/>
    <lineage>
        <taxon>Eukaryota</taxon>
        <taxon>Metazoa</taxon>
        <taxon>Chordata</taxon>
        <taxon>Craniata</taxon>
        <taxon>Vertebrata</taxon>
        <taxon>Euteleostomi</taxon>
        <taxon>Actinopterygii</taxon>
        <taxon>Neopterygii</taxon>
        <taxon>Teleostei</taxon>
        <taxon>Protacanthopterygii</taxon>
        <taxon>Esociformes</taxon>
        <taxon>Umbridae</taxon>
        <taxon>Dallia</taxon>
    </lineage>
</organism>
<proteinExistence type="predicted"/>
<sequence>MTHQCLLLPALKTKFTEPSPIPVALLVQVQTRTLCLGLGRVVQSPAQRYNGTSYFCWKTSSSNSLSWQQLSTYF</sequence>
<evidence type="ECO:0000313" key="1">
    <source>
        <dbReference type="EMBL" id="KAJ7986632.1"/>
    </source>
</evidence>
<comment type="caution">
    <text evidence="1">The sequence shown here is derived from an EMBL/GenBank/DDBJ whole genome shotgun (WGS) entry which is preliminary data.</text>
</comment>
<name>A0ACC2F5J9_DALPE</name>
<reference evidence="1" key="1">
    <citation type="submission" date="2021-05" db="EMBL/GenBank/DDBJ databases">
        <authorList>
            <person name="Pan Q."/>
            <person name="Jouanno E."/>
            <person name="Zahm M."/>
            <person name="Klopp C."/>
            <person name="Cabau C."/>
            <person name="Louis A."/>
            <person name="Berthelot C."/>
            <person name="Parey E."/>
            <person name="Roest Crollius H."/>
            <person name="Montfort J."/>
            <person name="Robinson-Rechavi M."/>
            <person name="Bouchez O."/>
            <person name="Lampietro C."/>
            <person name="Lopez Roques C."/>
            <person name="Donnadieu C."/>
            <person name="Postlethwait J."/>
            <person name="Bobe J."/>
            <person name="Dillon D."/>
            <person name="Chandos A."/>
            <person name="von Hippel F."/>
            <person name="Guiguen Y."/>
        </authorList>
    </citation>
    <scope>NUCLEOTIDE SEQUENCE</scope>
    <source>
        <strain evidence="1">YG-Jan2019</strain>
    </source>
</reference>
<accession>A0ACC2F5J9</accession>
<dbReference type="EMBL" id="CM055761">
    <property type="protein sequence ID" value="KAJ7986632.1"/>
    <property type="molecule type" value="Genomic_DNA"/>
</dbReference>
<evidence type="ECO:0000313" key="2">
    <source>
        <dbReference type="Proteomes" id="UP001157502"/>
    </source>
</evidence>
<dbReference type="Proteomes" id="UP001157502">
    <property type="component" value="Chromosome 34"/>
</dbReference>